<feature type="compositionally biased region" description="Low complexity" evidence="2">
    <location>
        <begin position="126"/>
        <end position="141"/>
    </location>
</feature>
<feature type="compositionally biased region" description="Basic and acidic residues" evidence="2">
    <location>
        <begin position="166"/>
        <end position="181"/>
    </location>
</feature>
<dbReference type="GeneTree" id="ENSGT01030000235060"/>
<reference evidence="3" key="3">
    <citation type="submission" date="2025-09" db="UniProtKB">
        <authorList>
            <consortium name="Ensembl"/>
        </authorList>
    </citation>
    <scope>IDENTIFICATION</scope>
</reference>
<protein>
    <recommendedName>
        <fullName evidence="5">Proline-rich protein</fullName>
    </recommendedName>
</protein>
<organism evidence="3 4">
    <name type="scientific">Denticeps clupeoides</name>
    <name type="common">denticle herring</name>
    <dbReference type="NCBI Taxonomy" id="299321"/>
    <lineage>
        <taxon>Eukaryota</taxon>
        <taxon>Metazoa</taxon>
        <taxon>Chordata</taxon>
        <taxon>Craniata</taxon>
        <taxon>Vertebrata</taxon>
        <taxon>Euteleostomi</taxon>
        <taxon>Actinopterygii</taxon>
        <taxon>Neopterygii</taxon>
        <taxon>Teleostei</taxon>
        <taxon>Clupei</taxon>
        <taxon>Clupeiformes</taxon>
        <taxon>Denticipitoidei</taxon>
        <taxon>Denticipitidae</taxon>
        <taxon>Denticeps</taxon>
    </lineage>
</organism>
<reference evidence="3" key="2">
    <citation type="submission" date="2025-08" db="UniProtKB">
        <authorList>
            <consortium name="Ensembl"/>
        </authorList>
    </citation>
    <scope>IDENTIFICATION</scope>
</reference>
<dbReference type="PANTHER" id="PTHR16095:SF9">
    <property type="entry name" value="PROLINE AND SERINE-RICH PROTEIN 2"/>
    <property type="match status" value="1"/>
</dbReference>
<evidence type="ECO:0000313" key="4">
    <source>
        <dbReference type="Proteomes" id="UP000694580"/>
    </source>
</evidence>
<keyword evidence="1" id="KW-0597">Phosphoprotein</keyword>
<name>A0AAY4E8J7_9TELE</name>
<evidence type="ECO:0000256" key="2">
    <source>
        <dbReference type="SAM" id="MobiDB-lite"/>
    </source>
</evidence>
<feature type="compositionally biased region" description="Basic and acidic residues" evidence="2">
    <location>
        <begin position="1"/>
        <end position="18"/>
    </location>
</feature>
<dbReference type="Proteomes" id="UP000694580">
    <property type="component" value="Chromosome 15"/>
</dbReference>
<feature type="region of interest" description="Disordered" evidence="2">
    <location>
        <begin position="1"/>
        <end position="252"/>
    </location>
</feature>
<evidence type="ECO:0000256" key="1">
    <source>
        <dbReference type="ARBA" id="ARBA00022553"/>
    </source>
</evidence>
<evidence type="ECO:0008006" key="5">
    <source>
        <dbReference type="Google" id="ProtNLM"/>
    </source>
</evidence>
<feature type="compositionally biased region" description="Low complexity" evidence="2">
    <location>
        <begin position="86"/>
        <end position="98"/>
    </location>
</feature>
<keyword evidence="4" id="KW-1185">Reference proteome</keyword>
<dbReference type="PANTHER" id="PTHR16095">
    <property type="entry name" value="TRANSMEMBRANE PROTEIN 143 FAMILY MEMBER"/>
    <property type="match status" value="1"/>
</dbReference>
<accession>A0AAY4E8J7</accession>
<sequence length="268" mass="28388">MKVAPESHFEIKPKRDPLENIPAEYHVPVTSGHSAPSEDSGHHHPPPGSIPTPVVIAQKIAEHQGGAGGVSLLTSMHLSHRRSIDSSTSSSPTSSPTTDHPVKQGPPTSAKPSRLPENINLLLGNREASQAVARSAANAQEIRAQRLASSSGNPMEGGEEGPAPHPEARPTPEPAISRDFRGQSMTVSPSAVNQPVAPNIVRSRTVSLPSTAPKPRMRPAPPSPDMKRKPKASFRPQGITVQFSGRGGTESRREALRKLGLLKDNSSS</sequence>
<dbReference type="AlphaFoldDB" id="A0AAY4E8J7"/>
<feature type="compositionally biased region" description="Polar residues" evidence="2">
    <location>
        <begin position="183"/>
        <end position="193"/>
    </location>
</feature>
<reference evidence="3 4" key="1">
    <citation type="submission" date="2020-06" db="EMBL/GenBank/DDBJ databases">
        <authorList>
            <consortium name="Wellcome Sanger Institute Data Sharing"/>
        </authorList>
    </citation>
    <scope>NUCLEOTIDE SEQUENCE [LARGE SCALE GENOMIC DNA]</scope>
</reference>
<proteinExistence type="predicted"/>
<dbReference type="Ensembl" id="ENSDCDT00010064459.1">
    <property type="protein sequence ID" value="ENSDCDP00010053925.1"/>
    <property type="gene ID" value="ENSDCDG00010031239.1"/>
</dbReference>
<evidence type="ECO:0000313" key="3">
    <source>
        <dbReference type="Ensembl" id="ENSDCDP00010053925.1"/>
    </source>
</evidence>